<dbReference type="InterPro" id="IPR008271">
    <property type="entry name" value="Ser/Thr_kinase_AS"/>
</dbReference>
<dbReference type="EMBL" id="KB206657">
    <property type="protein sequence ID" value="ELP89309.1"/>
    <property type="molecule type" value="Genomic_DNA"/>
</dbReference>
<dbReference type="VEuPathDB" id="AmoebaDB:EIN_477730"/>
<dbReference type="PANTHER" id="PTHR45756">
    <property type="entry name" value="PALMITOYLTRANSFERASE"/>
    <property type="match status" value="1"/>
</dbReference>
<dbReference type="AlphaFoldDB" id="L7FMI1"/>
<reference evidence="3 4" key="1">
    <citation type="submission" date="2012-10" db="EMBL/GenBank/DDBJ databases">
        <authorList>
            <person name="Zafar N."/>
            <person name="Inman J."/>
            <person name="Hall N."/>
            <person name="Lorenzi H."/>
            <person name="Caler E."/>
        </authorList>
    </citation>
    <scope>NUCLEOTIDE SEQUENCE [LARGE SCALE GENOMIC DNA]</scope>
    <source>
        <strain evidence="3 4">IP1</strain>
    </source>
</reference>
<dbReference type="GO" id="GO:0005524">
    <property type="term" value="F:ATP binding"/>
    <property type="evidence" value="ECO:0007669"/>
    <property type="project" value="InterPro"/>
</dbReference>
<evidence type="ECO:0000259" key="2">
    <source>
        <dbReference type="PROSITE" id="PS50011"/>
    </source>
</evidence>
<keyword evidence="1" id="KW-1133">Transmembrane helix</keyword>
<dbReference type="PROSITE" id="PS00108">
    <property type="entry name" value="PROTEIN_KINASE_ST"/>
    <property type="match status" value="1"/>
</dbReference>
<dbReference type="GO" id="GO:0004708">
    <property type="term" value="F:MAP kinase kinase activity"/>
    <property type="evidence" value="ECO:0007669"/>
    <property type="project" value="UniProtKB-EC"/>
</dbReference>
<feature type="transmembrane region" description="Helical" evidence="1">
    <location>
        <begin position="161"/>
        <end position="187"/>
    </location>
</feature>
<dbReference type="GeneID" id="14888289"/>
<dbReference type="PROSITE" id="PS50011">
    <property type="entry name" value="PROTEIN_KINASE_DOM"/>
    <property type="match status" value="1"/>
</dbReference>
<dbReference type="EC" id="2.7.12.2" evidence="3"/>
<dbReference type="RefSeq" id="XP_004256080.1">
    <property type="nucleotide sequence ID" value="XM_004256032.1"/>
</dbReference>
<name>L7FMI1_ENTIV</name>
<dbReference type="Proteomes" id="UP000014680">
    <property type="component" value="Unassembled WGS sequence"/>
</dbReference>
<proteinExistence type="predicted"/>
<dbReference type="SMART" id="SM00220">
    <property type="entry name" value="S_TKc"/>
    <property type="match status" value="1"/>
</dbReference>
<dbReference type="InterPro" id="IPR011009">
    <property type="entry name" value="Kinase-like_dom_sf"/>
</dbReference>
<keyword evidence="1" id="KW-0472">Membrane</keyword>
<dbReference type="PANTHER" id="PTHR45756:SF1">
    <property type="entry name" value="PROTEIN KINASE DOMAIN CONTAINING PROTEIN"/>
    <property type="match status" value="1"/>
</dbReference>
<dbReference type="Gene3D" id="2.60.40.10">
    <property type="entry name" value="Immunoglobulins"/>
    <property type="match status" value="1"/>
</dbReference>
<dbReference type="InterPro" id="IPR053215">
    <property type="entry name" value="TKL_Ser/Thr_kinase"/>
</dbReference>
<dbReference type="Pfam" id="PF00069">
    <property type="entry name" value="Pkinase"/>
    <property type="match status" value="1"/>
</dbReference>
<protein>
    <submittedName>
        <fullName evidence="3">Protein serine/threonine kinase, putative</fullName>
        <ecNumber evidence="3">2.7.12.2</ecNumber>
    </submittedName>
</protein>
<dbReference type="SMART" id="SM00261">
    <property type="entry name" value="FU"/>
    <property type="match status" value="2"/>
</dbReference>
<sequence>MAKNTGCAICRDGYYYHNKDCIKCDSSCSKCKNAISCDDCADDYYLYTPLNPLCQSYDTLIGCEHKTSRGCTVCEEGYFLDVPSPLCVKCPTNCKPCSSISQCIECQENNVLKNGECVLYTDIEFCTASKDSLCVKCENNKKPSNDGLSCIQNKLTEFKQIGIPIIVIIIVIVIVMITLFCVIIYVFNRHQDNKKTRDVCIFRMKKSNIDFVKLSKNILTNKTELVFSREIESGEIPVNEYTRELLCLGNNSNCNIKMQLKMQEENDVYEIQAVPPLITLKPNYACEFEISLKPNFTSKIEDNIACVTLNINEGTQEVIEIPIKATTVMSCRLDYHELIEENKINEGSFGIVYKGTFRGNVVCIKKMKDMLINKEAHEDEFEKEIQMLEKFSSEYIVHFYGAVFVPNEVCMVTEFAQYGSLNDLMKHKKSEEIEMKLRVKLLIDASKGILYLHNNGILHRDIKPDNILVFTLDTNEKVNAKLTDFGSSRNINLLMTNMTFTKGIGTPVYMAPEVLNQEKYKKSSDIYSFGITMYETFGWSEPYNKVDFKFLWNIAEFVISGKRLLKKGMYHSRRVRPEPTAIDLQCLTPTRNY</sequence>
<dbReference type="SUPFAM" id="SSF57184">
    <property type="entry name" value="Growth factor receptor domain"/>
    <property type="match status" value="1"/>
</dbReference>
<dbReference type="Gene3D" id="2.10.220.10">
    <property type="entry name" value="Hormone Receptor, Insulin-like Growth Factor Receptor 1, Chain A, domain 2"/>
    <property type="match status" value="1"/>
</dbReference>
<dbReference type="KEGG" id="eiv:EIN_477730"/>
<keyword evidence="3" id="KW-0418">Kinase</keyword>
<dbReference type="Gene3D" id="1.10.510.10">
    <property type="entry name" value="Transferase(Phosphotransferase) domain 1"/>
    <property type="match status" value="1"/>
</dbReference>
<keyword evidence="1" id="KW-0812">Transmembrane</keyword>
<evidence type="ECO:0000313" key="3">
    <source>
        <dbReference type="EMBL" id="ELP89309.1"/>
    </source>
</evidence>
<dbReference type="OrthoDB" id="4062651at2759"/>
<dbReference type="InterPro" id="IPR006212">
    <property type="entry name" value="Furin_repeat"/>
</dbReference>
<dbReference type="SUPFAM" id="SSF56112">
    <property type="entry name" value="Protein kinase-like (PK-like)"/>
    <property type="match status" value="1"/>
</dbReference>
<dbReference type="InterPro" id="IPR013783">
    <property type="entry name" value="Ig-like_fold"/>
</dbReference>
<keyword evidence="3" id="KW-0808">Transferase</keyword>
<evidence type="ECO:0000313" key="4">
    <source>
        <dbReference type="Proteomes" id="UP000014680"/>
    </source>
</evidence>
<dbReference type="InterPro" id="IPR000719">
    <property type="entry name" value="Prot_kinase_dom"/>
</dbReference>
<feature type="domain" description="Protein kinase" evidence="2">
    <location>
        <begin position="338"/>
        <end position="593"/>
    </location>
</feature>
<organism evidence="3 4">
    <name type="scientific">Entamoeba invadens IP1</name>
    <dbReference type="NCBI Taxonomy" id="370355"/>
    <lineage>
        <taxon>Eukaryota</taxon>
        <taxon>Amoebozoa</taxon>
        <taxon>Evosea</taxon>
        <taxon>Archamoebae</taxon>
        <taxon>Mastigamoebida</taxon>
        <taxon>Entamoebidae</taxon>
        <taxon>Entamoeba</taxon>
    </lineage>
</organism>
<keyword evidence="4" id="KW-1185">Reference proteome</keyword>
<evidence type="ECO:0000256" key="1">
    <source>
        <dbReference type="SAM" id="Phobius"/>
    </source>
</evidence>
<accession>L7FMI1</accession>
<dbReference type="InterPro" id="IPR009030">
    <property type="entry name" value="Growth_fac_rcpt_cys_sf"/>
</dbReference>
<gene>
    <name evidence="3" type="ORF">EIN_477730</name>
</gene>